<proteinExistence type="predicted"/>
<accession>A0A2W4WTF4</accession>
<organism evidence="1 2">
    <name type="scientific">Leptolyngbya foveolarum</name>
    <dbReference type="NCBI Taxonomy" id="47253"/>
    <lineage>
        <taxon>Bacteria</taxon>
        <taxon>Bacillati</taxon>
        <taxon>Cyanobacteriota</taxon>
        <taxon>Cyanophyceae</taxon>
        <taxon>Leptolyngbyales</taxon>
        <taxon>Leptolyngbyaceae</taxon>
        <taxon>Leptolyngbya group</taxon>
        <taxon>Leptolyngbya</taxon>
    </lineage>
</organism>
<comment type="caution">
    <text evidence="1">The sequence shown here is derived from an EMBL/GenBank/DDBJ whole genome shotgun (WGS) entry which is preliminary data.</text>
</comment>
<sequence length="81" mass="9197">MASIQKILADMENNSQGVKFSDLCKVCHHYFGEPRQTGGSHQVYRTPWQGEPYVNIQSKKGKGKPYQVKQVLAAIEKMEEV</sequence>
<reference evidence="1 2" key="2">
    <citation type="submission" date="2018-06" db="EMBL/GenBank/DDBJ databases">
        <title>Metagenomic assembly of (sub)arctic Cyanobacteria and their associated microbiome from non-axenic cultures.</title>
        <authorList>
            <person name="Baurain D."/>
        </authorList>
    </citation>
    <scope>NUCLEOTIDE SEQUENCE [LARGE SCALE GENOMIC DNA]</scope>
    <source>
        <strain evidence="1">ULC129bin1</strain>
    </source>
</reference>
<evidence type="ECO:0000313" key="2">
    <source>
        <dbReference type="Proteomes" id="UP000249354"/>
    </source>
</evidence>
<dbReference type="Proteomes" id="UP000249354">
    <property type="component" value="Unassembled WGS sequence"/>
</dbReference>
<dbReference type="AlphaFoldDB" id="A0A2W4WTF4"/>
<protein>
    <submittedName>
        <fullName evidence="1">Toxin HicA</fullName>
    </submittedName>
</protein>
<name>A0A2W4WTF4_9CYAN</name>
<gene>
    <name evidence="1" type="ORF">DCF25_02525</name>
</gene>
<evidence type="ECO:0000313" key="1">
    <source>
        <dbReference type="EMBL" id="PZO22658.1"/>
    </source>
</evidence>
<reference evidence="2" key="1">
    <citation type="submission" date="2018-04" db="EMBL/GenBank/DDBJ databases">
        <authorList>
            <person name="Cornet L."/>
        </authorList>
    </citation>
    <scope>NUCLEOTIDE SEQUENCE [LARGE SCALE GENOMIC DNA]</scope>
</reference>
<dbReference type="EMBL" id="QBMC01000008">
    <property type="protein sequence ID" value="PZO22658.1"/>
    <property type="molecule type" value="Genomic_DNA"/>
</dbReference>